<keyword evidence="1" id="KW-0732">Signal</keyword>
<gene>
    <name evidence="2" type="ORF">AMATHDRAFT_51797</name>
</gene>
<organism evidence="2 3">
    <name type="scientific">Amanita thiersii Skay4041</name>
    <dbReference type="NCBI Taxonomy" id="703135"/>
    <lineage>
        <taxon>Eukaryota</taxon>
        <taxon>Fungi</taxon>
        <taxon>Dikarya</taxon>
        <taxon>Basidiomycota</taxon>
        <taxon>Agaricomycotina</taxon>
        <taxon>Agaricomycetes</taxon>
        <taxon>Agaricomycetidae</taxon>
        <taxon>Agaricales</taxon>
        <taxon>Pluteineae</taxon>
        <taxon>Amanitaceae</taxon>
        <taxon>Amanita</taxon>
    </lineage>
</organism>
<dbReference type="AlphaFoldDB" id="A0A2A9NBJ8"/>
<dbReference type="EMBL" id="KZ302559">
    <property type="protein sequence ID" value="PFH45110.1"/>
    <property type="molecule type" value="Genomic_DNA"/>
</dbReference>
<protein>
    <submittedName>
        <fullName evidence="2">Uncharacterized protein</fullName>
    </submittedName>
</protein>
<dbReference type="Proteomes" id="UP000242287">
    <property type="component" value="Unassembled WGS sequence"/>
</dbReference>
<evidence type="ECO:0000313" key="2">
    <source>
        <dbReference type="EMBL" id="PFH45110.1"/>
    </source>
</evidence>
<keyword evidence="3" id="KW-1185">Reference proteome</keyword>
<evidence type="ECO:0000256" key="1">
    <source>
        <dbReference type="SAM" id="SignalP"/>
    </source>
</evidence>
<evidence type="ECO:0000313" key="3">
    <source>
        <dbReference type="Proteomes" id="UP000242287"/>
    </source>
</evidence>
<sequence length="104" mass="11277">MYRYSIVLVLISVVAFLMSITTTISAAPTVGGSNVIIQVQRRGDEPDYGYESPTKVRNRVFSSYAKSGEVVFVSSSLPIINSVLNFYFPVLGDLACGWAFLGAS</sequence>
<feature type="signal peptide" evidence="1">
    <location>
        <begin position="1"/>
        <end position="26"/>
    </location>
</feature>
<reference evidence="2 3" key="1">
    <citation type="submission" date="2014-02" db="EMBL/GenBank/DDBJ databases">
        <title>Transposable element dynamics among asymbiotic and ectomycorrhizal Amanita fungi.</title>
        <authorList>
            <consortium name="DOE Joint Genome Institute"/>
            <person name="Hess J."/>
            <person name="Skrede I."/>
            <person name="Wolfe B."/>
            <person name="LaButti K."/>
            <person name="Ohm R.A."/>
            <person name="Grigoriev I.V."/>
            <person name="Pringle A."/>
        </authorList>
    </citation>
    <scope>NUCLEOTIDE SEQUENCE [LARGE SCALE GENOMIC DNA]</scope>
    <source>
        <strain evidence="2 3">SKay4041</strain>
    </source>
</reference>
<proteinExistence type="predicted"/>
<accession>A0A2A9NBJ8</accession>
<feature type="chain" id="PRO_5012360407" evidence="1">
    <location>
        <begin position="27"/>
        <end position="104"/>
    </location>
</feature>
<name>A0A2A9NBJ8_9AGAR</name>